<feature type="compositionally biased region" description="Polar residues" evidence="1">
    <location>
        <begin position="45"/>
        <end position="65"/>
    </location>
</feature>
<accession>C5KUG6</accession>
<dbReference type="RefSeq" id="XP_002780058.1">
    <property type="nucleotide sequence ID" value="XM_002780012.1"/>
</dbReference>
<evidence type="ECO:0000313" key="2">
    <source>
        <dbReference type="EMBL" id="EER11853.1"/>
    </source>
</evidence>
<name>C5KUG6_PERM5</name>
<dbReference type="AlphaFoldDB" id="C5KUG6"/>
<dbReference type="GeneID" id="9060531"/>
<protein>
    <submittedName>
        <fullName evidence="2">Uncharacterized protein</fullName>
    </submittedName>
</protein>
<reference evidence="2 3" key="1">
    <citation type="submission" date="2008-07" db="EMBL/GenBank/DDBJ databases">
        <authorList>
            <person name="El-Sayed N."/>
            <person name="Caler E."/>
            <person name="Inman J."/>
            <person name="Amedeo P."/>
            <person name="Hass B."/>
            <person name="Wortman J."/>
        </authorList>
    </citation>
    <scope>NUCLEOTIDE SEQUENCE [LARGE SCALE GENOMIC DNA]</scope>
    <source>
        <strain evidence="3">ATCC 50983 / TXsc</strain>
    </source>
</reference>
<gene>
    <name evidence="2" type="ORF">Pmar_PMAR015560</name>
</gene>
<dbReference type="EMBL" id="GG676258">
    <property type="protein sequence ID" value="EER11853.1"/>
    <property type="molecule type" value="Genomic_DNA"/>
</dbReference>
<feature type="compositionally biased region" description="Polar residues" evidence="1">
    <location>
        <begin position="18"/>
        <end position="38"/>
    </location>
</feature>
<proteinExistence type="predicted"/>
<evidence type="ECO:0000256" key="1">
    <source>
        <dbReference type="SAM" id="MobiDB-lite"/>
    </source>
</evidence>
<keyword evidence="3" id="KW-1185">Reference proteome</keyword>
<evidence type="ECO:0000313" key="3">
    <source>
        <dbReference type="Proteomes" id="UP000007800"/>
    </source>
</evidence>
<dbReference type="InParanoid" id="C5KUG6"/>
<feature type="region of interest" description="Disordered" evidence="1">
    <location>
        <begin position="1"/>
        <end position="65"/>
    </location>
</feature>
<feature type="compositionally biased region" description="Polar residues" evidence="1">
    <location>
        <begin position="1"/>
        <end position="10"/>
    </location>
</feature>
<dbReference type="Proteomes" id="UP000007800">
    <property type="component" value="Unassembled WGS sequence"/>
</dbReference>
<sequence>MSVFTSSSQVVPKGVDSEVQQRANTSSQTDLRNGSSIFTLRLTPSAPTITPKSTNTDSPASNKGSLRSSMLECLSFELSSSSAASDCGDDEVFFESFISDDDTSHRID</sequence>
<organism evidence="3">
    <name type="scientific">Perkinsus marinus (strain ATCC 50983 / TXsc)</name>
    <dbReference type="NCBI Taxonomy" id="423536"/>
    <lineage>
        <taxon>Eukaryota</taxon>
        <taxon>Sar</taxon>
        <taxon>Alveolata</taxon>
        <taxon>Perkinsozoa</taxon>
        <taxon>Perkinsea</taxon>
        <taxon>Perkinsida</taxon>
        <taxon>Perkinsidae</taxon>
        <taxon>Perkinsus</taxon>
    </lineage>
</organism>